<evidence type="ECO:0000313" key="7">
    <source>
        <dbReference type="Proteomes" id="UP001213000"/>
    </source>
</evidence>
<dbReference type="GO" id="GO:1990904">
    <property type="term" value="C:ribonucleoprotein complex"/>
    <property type="evidence" value="ECO:0007669"/>
    <property type="project" value="UniProtKB-KW"/>
</dbReference>
<evidence type="ECO:0000256" key="5">
    <source>
        <dbReference type="SAM" id="Phobius"/>
    </source>
</evidence>
<dbReference type="PROSITE" id="PS00053">
    <property type="entry name" value="RIBOSOMAL_S8"/>
    <property type="match status" value="1"/>
</dbReference>
<proteinExistence type="inferred from homology"/>
<organism evidence="6 7">
    <name type="scientific">Leucocoprinus birnbaumii</name>
    <dbReference type="NCBI Taxonomy" id="56174"/>
    <lineage>
        <taxon>Eukaryota</taxon>
        <taxon>Fungi</taxon>
        <taxon>Dikarya</taxon>
        <taxon>Basidiomycota</taxon>
        <taxon>Agaricomycotina</taxon>
        <taxon>Agaricomycetes</taxon>
        <taxon>Agaricomycetidae</taxon>
        <taxon>Agaricales</taxon>
        <taxon>Agaricineae</taxon>
        <taxon>Agaricaceae</taxon>
        <taxon>Leucocoprinus</taxon>
    </lineage>
</organism>
<dbReference type="GO" id="GO:0003735">
    <property type="term" value="F:structural constituent of ribosome"/>
    <property type="evidence" value="ECO:0007669"/>
    <property type="project" value="InterPro"/>
</dbReference>
<comment type="caution">
    <text evidence="6">The sequence shown here is derived from an EMBL/GenBank/DDBJ whole genome shotgun (WGS) entry which is preliminary data.</text>
</comment>
<accession>A0AAD5VMZ0</accession>
<feature type="transmembrane region" description="Helical" evidence="5">
    <location>
        <begin position="136"/>
        <end position="158"/>
    </location>
</feature>
<evidence type="ECO:0008006" key="8">
    <source>
        <dbReference type="Google" id="ProtNLM"/>
    </source>
</evidence>
<gene>
    <name evidence="6" type="ORF">NP233_g9004</name>
</gene>
<dbReference type="Pfam" id="PF00410">
    <property type="entry name" value="Ribosomal_S8"/>
    <property type="match status" value="1"/>
</dbReference>
<comment type="similarity">
    <text evidence="1 4">Belongs to the universal ribosomal protein uS8 family.</text>
</comment>
<dbReference type="Gene3D" id="3.30.1370.30">
    <property type="match status" value="1"/>
</dbReference>
<dbReference type="InterPro" id="IPR047863">
    <property type="entry name" value="Ribosomal_uS8_CS"/>
</dbReference>
<dbReference type="PANTHER" id="PTHR11758">
    <property type="entry name" value="40S RIBOSOMAL PROTEIN S15A"/>
    <property type="match status" value="1"/>
</dbReference>
<sequence>MVSPSLLRLPVTPIPLCFRSDITTIGARVSPPRGSRFNTSDKLTRLRQPIQHAFPLYRPACSQKRRHPIPSHLLPLLPSLFIQLTLILLITGYIGEFEIIDDHRSGKIVIQLNGRLNKTGVISPRFNVQHNQIESWVNLLLPARGFGIIILTTSSGILDHEEARRKNVGGKLLGYVY</sequence>
<evidence type="ECO:0000256" key="2">
    <source>
        <dbReference type="ARBA" id="ARBA00022980"/>
    </source>
</evidence>
<feature type="transmembrane region" description="Helical" evidence="5">
    <location>
        <begin position="73"/>
        <end position="94"/>
    </location>
</feature>
<evidence type="ECO:0000313" key="6">
    <source>
        <dbReference type="EMBL" id="KAJ3563336.1"/>
    </source>
</evidence>
<dbReference type="Proteomes" id="UP001213000">
    <property type="component" value="Unassembled WGS sequence"/>
</dbReference>
<dbReference type="AlphaFoldDB" id="A0AAD5VMZ0"/>
<name>A0AAD5VMZ0_9AGAR</name>
<dbReference type="GO" id="GO:0006412">
    <property type="term" value="P:translation"/>
    <property type="evidence" value="ECO:0007669"/>
    <property type="project" value="InterPro"/>
</dbReference>
<keyword evidence="5" id="KW-1133">Transmembrane helix</keyword>
<reference evidence="6" key="1">
    <citation type="submission" date="2022-07" db="EMBL/GenBank/DDBJ databases">
        <title>Genome Sequence of Leucocoprinus birnbaumii.</title>
        <authorList>
            <person name="Buettner E."/>
        </authorList>
    </citation>
    <scope>NUCLEOTIDE SEQUENCE</scope>
    <source>
        <strain evidence="6">VT141</strain>
    </source>
</reference>
<keyword evidence="2 4" id="KW-0689">Ribosomal protein</keyword>
<dbReference type="EMBL" id="JANIEX010000770">
    <property type="protein sequence ID" value="KAJ3563336.1"/>
    <property type="molecule type" value="Genomic_DNA"/>
</dbReference>
<keyword evidence="7" id="KW-1185">Reference proteome</keyword>
<evidence type="ECO:0000256" key="3">
    <source>
        <dbReference type="ARBA" id="ARBA00023274"/>
    </source>
</evidence>
<keyword evidence="5" id="KW-0472">Membrane</keyword>
<dbReference type="Gene3D" id="3.30.1490.10">
    <property type="match status" value="1"/>
</dbReference>
<dbReference type="SUPFAM" id="SSF56047">
    <property type="entry name" value="Ribosomal protein S8"/>
    <property type="match status" value="1"/>
</dbReference>
<dbReference type="InterPro" id="IPR035987">
    <property type="entry name" value="Ribosomal_uS8_sf"/>
</dbReference>
<keyword evidence="5" id="KW-0812">Transmembrane</keyword>
<dbReference type="GO" id="GO:0005840">
    <property type="term" value="C:ribosome"/>
    <property type="evidence" value="ECO:0007669"/>
    <property type="project" value="UniProtKB-KW"/>
</dbReference>
<dbReference type="InterPro" id="IPR000630">
    <property type="entry name" value="Ribosomal_uS8"/>
</dbReference>
<dbReference type="FunFam" id="3.30.1490.10:FF:000002">
    <property type="entry name" value="40S ribosomal protein S15a"/>
    <property type="match status" value="1"/>
</dbReference>
<evidence type="ECO:0000256" key="4">
    <source>
        <dbReference type="RuleBase" id="RU003660"/>
    </source>
</evidence>
<evidence type="ECO:0000256" key="1">
    <source>
        <dbReference type="ARBA" id="ARBA00006471"/>
    </source>
</evidence>
<keyword evidence="3 4" id="KW-0687">Ribonucleoprotein</keyword>
<protein>
    <recommendedName>
        <fullName evidence="8">Ribosomal protein S8</fullName>
    </recommendedName>
</protein>